<evidence type="ECO:0000256" key="3">
    <source>
        <dbReference type="ARBA" id="ARBA00012510"/>
    </source>
</evidence>
<dbReference type="RefSeq" id="WP_386775638.1">
    <property type="nucleotide sequence ID" value="NZ_JBHRUG010000031.1"/>
</dbReference>
<gene>
    <name evidence="7" type="ORF">ACFOEV_15770</name>
</gene>
<evidence type="ECO:0000313" key="8">
    <source>
        <dbReference type="Proteomes" id="UP001595579"/>
    </source>
</evidence>
<evidence type="ECO:0000256" key="2">
    <source>
        <dbReference type="ARBA" id="ARBA00005606"/>
    </source>
</evidence>
<comment type="catalytic activity">
    <reaction evidence="5">
        <text>methanethiol + O2 + H2O = hydrogen sulfide + formaldehyde + H2O2 + H(+)</text>
        <dbReference type="Rhea" id="RHEA:11812"/>
        <dbReference type="ChEBI" id="CHEBI:15377"/>
        <dbReference type="ChEBI" id="CHEBI:15378"/>
        <dbReference type="ChEBI" id="CHEBI:15379"/>
        <dbReference type="ChEBI" id="CHEBI:16007"/>
        <dbReference type="ChEBI" id="CHEBI:16240"/>
        <dbReference type="ChEBI" id="CHEBI:16842"/>
        <dbReference type="ChEBI" id="CHEBI:29919"/>
        <dbReference type="EC" id="1.8.3.4"/>
    </reaction>
</comment>
<comment type="similarity">
    <text evidence="2">Belongs to the selenium-binding protein family.</text>
</comment>
<dbReference type="Gene3D" id="2.130.10.10">
    <property type="entry name" value="YVTN repeat-like/Quinoprotein amine dehydrogenase"/>
    <property type="match status" value="1"/>
</dbReference>
<comment type="caution">
    <text evidence="7">The sequence shown here is derived from an EMBL/GenBank/DDBJ whole genome shotgun (WGS) entry which is preliminary data.</text>
</comment>
<feature type="signal peptide" evidence="6">
    <location>
        <begin position="1"/>
        <end position="28"/>
    </location>
</feature>
<evidence type="ECO:0000256" key="4">
    <source>
        <dbReference type="ARBA" id="ARBA00015601"/>
    </source>
</evidence>
<accession>A0ABV7LRS5</accession>
<dbReference type="PANTHER" id="PTHR23300">
    <property type="entry name" value="METHANETHIOL OXIDASE"/>
    <property type="match status" value="1"/>
</dbReference>
<organism evidence="7 8">
    <name type="scientific">Litchfieldella rifensis</name>
    <dbReference type="NCBI Taxonomy" id="762643"/>
    <lineage>
        <taxon>Bacteria</taxon>
        <taxon>Pseudomonadati</taxon>
        <taxon>Pseudomonadota</taxon>
        <taxon>Gammaproteobacteria</taxon>
        <taxon>Oceanospirillales</taxon>
        <taxon>Halomonadaceae</taxon>
        <taxon>Litchfieldella</taxon>
    </lineage>
</organism>
<evidence type="ECO:0000313" key="7">
    <source>
        <dbReference type="EMBL" id="MFC3285059.1"/>
    </source>
</evidence>
<evidence type="ECO:0000256" key="1">
    <source>
        <dbReference type="ARBA" id="ARBA00005177"/>
    </source>
</evidence>
<dbReference type="PANTHER" id="PTHR23300:SF0">
    <property type="entry name" value="METHANETHIOL OXIDASE"/>
    <property type="match status" value="1"/>
</dbReference>
<dbReference type="Proteomes" id="UP001595579">
    <property type="component" value="Unassembled WGS sequence"/>
</dbReference>
<sequence length="439" mass="47586">MRHRNLSPKALAAPVGMALVLASGFPLASESTEEHGDTPREAFLYVVAIDTGDGNNPDMLAIVGADPDRGDEYGEIIGVESLAHAGDNVHHWGYSLDQERLLIPGLFSDRFYVFDISEDPRDPQLVREEEGLRPDSGYVAPHTVSPLPGGVALVSMLGADTPSTGPGGLVLIDDETGGFVRHFGPGPERAADDTGPEFMYDIAYNADLNRLVTTTWGYPGDVLENPYGPSGDTVSVWDVEKEEVIQVVHLGEQSGATEADWFHAPDSRYGYTVGTSGNAWLWEDEDGNGLLDFHVVLSDLALPCDMTLSPDDRYLYIANWFGDNVQQYEISDPYQPELVGEASVPHPCMMRLSPDGERLYVTNSVLSTLDDDPEFGPRNDAYGIYLLEVDAEQGGLSHVTEDGSAWADFSSVQKENGIGPAGPHMILFDPGVPIEAGHH</sequence>
<dbReference type="EMBL" id="JBHRUG010000031">
    <property type="protein sequence ID" value="MFC3285059.1"/>
    <property type="molecule type" value="Genomic_DNA"/>
</dbReference>
<evidence type="ECO:0000256" key="5">
    <source>
        <dbReference type="ARBA" id="ARBA00047539"/>
    </source>
</evidence>
<comment type="pathway">
    <text evidence="1">Organosulfur degradation.</text>
</comment>
<dbReference type="InterPro" id="IPR008826">
    <property type="entry name" value="Se-bd"/>
</dbReference>
<name>A0ABV7LRS5_9GAMM</name>
<dbReference type="EC" id="1.8.3.4" evidence="3"/>
<keyword evidence="8" id="KW-1185">Reference proteome</keyword>
<keyword evidence="6" id="KW-0732">Signal</keyword>
<reference evidence="8" key="1">
    <citation type="journal article" date="2019" name="Int. J. Syst. Evol. Microbiol.">
        <title>The Global Catalogue of Microorganisms (GCM) 10K type strain sequencing project: providing services to taxonomists for standard genome sequencing and annotation.</title>
        <authorList>
            <consortium name="The Broad Institute Genomics Platform"/>
            <consortium name="The Broad Institute Genome Sequencing Center for Infectious Disease"/>
            <person name="Wu L."/>
            <person name="Ma J."/>
        </authorList>
    </citation>
    <scope>NUCLEOTIDE SEQUENCE [LARGE SCALE GENOMIC DNA]</scope>
    <source>
        <strain evidence="8">CECT 7698</strain>
    </source>
</reference>
<evidence type="ECO:0000256" key="6">
    <source>
        <dbReference type="SAM" id="SignalP"/>
    </source>
</evidence>
<proteinExistence type="inferred from homology"/>
<dbReference type="InterPro" id="IPR015943">
    <property type="entry name" value="WD40/YVTN_repeat-like_dom_sf"/>
</dbReference>
<dbReference type="SUPFAM" id="SSF75011">
    <property type="entry name" value="3-carboxy-cis,cis-mucoante lactonizing enzyme"/>
    <property type="match status" value="1"/>
</dbReference>
<dbReference type="Pfam" id="PF05694">
    <property type="entry name" value="SBP56"/>
    <property type="match status" value="1"/>
</dbReference>
<feature type="chain" id="PRO_5047499591" description="Methanethiol oxidase" evidence="6">
    <location>
        <begin position="29"/>
        <end position="439"/>
    </location>
</feature>
<protein>
    <recommendedName>
        <fullName evidence="4">Methanethiol oxidase</fullName>
        <ecNumber evidence="3">1.8.3.4</ecNumber>
    </recommendedName>
</protein>